<dbReference type="InterPro" id="IPR044730">
    <property type="entry name" value="RNase_H-like_dom_plant"/>
</dbReference>
<organism evidence="3">
    <name type="scientific">Fagus sylvatica</name>
    <name type="common">Beechnut</name>
    <dbReference type="NCBI Taxonomy" id="28930"/>
    <lineage>
        <taxon>Eukaryota</taxon>
        <taxon>Viridiplantae</taxon>
        <taxon>Streptophyta</taxon>
        <taxon>Embryophyta</taxon>
        <taxon>Tracheophyta</taxon>
        <taxon>Spermatophyta</taxon>
        <taxon>Magnoliopsida</taxon>
        <taxon>eudicotyledons</taxon>
        <taxon>Gunneridae</taxon>
        <taxon>Pentapetalae</taxon>
        <taxon>rosids</taxon>
        <taxon>fabids</taxon>
        <taxon>Fagales</taxon>
        <taxon>Fagaceae</taxon>
        <taxon>Fagus</taxon>
    </lineage>
</organism>
<sequence>MRARTKQLFEVEDVVCPLCKLHEETCLHLFKDCIIARAAWFSTNSGIRLDLLNVGSGLDLVKLMVNPSSTWFNDGVSKDHFTLMATLIMDFIWKLRNKVVFHNEKVNFQVIPFKMAEHFKEHSTILLNQERSNKDISVQRWIKPLVGCYKFNCDAALGEKNACVAMLLRDWECNALLGWTRLIPHVSPIAAEARAILWAVQLANELNLQSIIVENDSKTCIDALTGSSTTFQWKTKHLLEDTLCCAKDLASCSFGVFGSLVIFGQSLVATQVAAIAPNSPLMKISEARGIDFVYGSKRLEDCPSLEADIAAVKPSHVFNAAGVTGQPNVDWCESHKVETIRTNVVGTLTLADVCRDKGLMLINYATECIFEYDSGHTLGLGIRFNYATYLARIWGCRGLICVLLGGRELGVLYFLDEWR</sequence>
<dbReference type="SUPFAM" id="SSF53098">
    <property type="entry name" value="Ribonuclease H-like"/>
    <property type="match status" value="1"/>
</dbReference>
<dbReference type="InterPro" id="IPR052929">
    <property type="entry name" value="RNase_H-like_EbsB-rel"/>
</dbReference>
<evidence type="ECO:0000259" key="2">
    <source>
        <dbReference type="Pfam" id="PF13456"/>
    </source>
</evidence>
<dbReference type="EMBL" id="OIVN01003223">
    <property type="protein sequence ID" value="SPD09590.1"/>
    <property type="molecule type" value="Genomic_DNA"/>
</dbReference>
<dbReference type="GO" id="GO:0004523">
    <property type="term" value="F:RNA-DNA hybrid ribonuclease activity"/>
    <property type="evidence" value="ECO:0007669"/>
    <property type="project" value="InterPro"/>
</dbReference>
<dbReference type="GO" id="GO:0003676">
    <property type="term" value="F:nucleic acid binding"/>
    <property type="evidence" value="ECO:0007669"/>
    <property type="project" value="InterPro"/>
</dbReference>
<dbReference type="InterPro" id="IPR036397">
    <property type="entry name" value="RNaseH_sf"/>
</dbReference>
<accession>A0A2N9HD40</accession>
<evidence type="ECO:0008006" key="4">
    <source>
        <dbReference type="Google" id="ProtNLM"/>
    </source>
</evidence>
<name>A0A2N9HD40_FAGSY</name>
<dbReference type="AlphaFoldDB" id="A0A2N9HD40"/>
<feature type="domain" description="RmlD-like substrate binding" evidence="1">
    <location>
        <begin position="299"/>
        <end position="371"/>
    </location>
</feature>
<dbReference type="Gene3D" id="3.30.420.10">
    <property type="entry name" value="Ribonuclease H-like superfamily/Ribonuclease H"/>
    <property type="match status" value="1"/>
</dbReference>
<evidence type="ECO:0000259" key="1">
    <source>
        <dbReference type="Pfam" id="PF04321"/>
    </source>
</evidence>
<reference evidence="3" key="1">
    <citation type="submission" date="2018-02" db="EMBL/GenBank/DDBJ databases">
        <authorList>
            <person name="Cohen D.B."/>
            <person name="Kent A.D."/>
        </authorList>
    </citation>
    <scope>NUCLEOTIDE SEQUENCE</scope>
</reference>
<evidence type="ECO:0000313" key="3">
    <source>
        <dbReference type="EMBL" id="SPD09590.1"/>
    </source>
</evidence>
<dbReference type="Gene3D" id="3.40.50.720">
    <property type="entry name" value="NAD(P)-binding Rossmann-like Domain"/>
    <property type="match status" value="1"/>
</dbReference>
<dbReference type="PANTHER" id="PTHR47074:SF11">
    <property type="entry name" value="REVERSE TRANSCRIPTASE-LIKE PROTEIN"/>
    <property type="match status" value="1"/>
</dbReference>
<dbReference type="InterPro" id="IPR029903">
    <property type="entry name" value="RmlD-like-bd"/>
</dbReference>
<dbReference type="PANTHER" id="PTHR47074">
    <property type="entry name" value="BNAC02G40300D PROTEIN"/>
    <property type="match status" value="1"/>
</dbReference>
<dbReference type="InterPro" id="IPR036291">
    <property type="entry name" value="NAD(P)-bd_dom_sf"/>
</dbReference>
<dbReference type="Pfam" id="PF13456">
    <property type="entry name" value="RVT_3"/>
    <property type="match status" value="1"/>
</dbReference>
<proteinExistence type="predicted"/>
<gene>
    <name evidence="3" type="ORF">FSB_LOCUS37472</name>
</gene>
<dbReference type="SUPFAM" id="SSF51735">
    <property type="entry name" value="NAD(P)-binding Rossmann-fold domains"/>
    <property type="match status" value="1"/>
</dbReference>
<dbReference type="InterPro" id="IPR002156">
    <property type="entry name" value="RNaseH_domain"/>
</dbReference>
<protein>
    <recommendedName>
        <fullName evidence="4">RNase H type-1 domain-containing protein</fullName>
    </recommendedName>
</protein>
<dbReference type="CDD" id="cd06222">
    <property type="entry name" value="RNase_H_like"/>
    <property type="match status" value="1"/>
</dbReference>
<dbReference type="InterPro" id="IPR012337">
    <property type="entry name" value="RNaseH-like_sf"/>
</dbReference>
<feature type="domain" description="RNase H type-1" evidence="2">
    <location>
        <begin position="152"/>
        <end position="254"/>
    </location>
</feature>
<dbReference type="Pfam" id="PF04321">
    <property type="entry name" value="RmlD_sub_bind"/>
    <property type="match status" value="1"/>
</dbReference>